<keyword evidence="2" id="KW-1185">Reference proteome</keyword>
<evidence type="ECO:0000313" key="2">
    <source>
        <dbReference type="Proteomes" id="UP000003053"/>
    </source>
</evidence>
<accession>A4C285</accession>
<sequence>MFNKLDFWVFGQIINWMYPEYHRPKYEIQK</sequence>
<organism evidence="1 2">
    <name type="scientific">Polaribacter irgensii 23-P</name>
    <dbReference type="NCBI Taxonomy" id="313594"/>
    <lineage>
        <taxon>Bacteria</taxon>
        <taxon>Pseudomonadati</taxon>
        <taxon>Bacteroidota</taxon>
        <taxon>Flavobacteriia</taxon>
        <taxon>Flavobacteriales</taxon>
        <taxon>Flavobacteriaceae</taxon>
    </lineage>
</organism>
<proteinExistence type="predicted"/>
<reference evidence="1 2" key="1">
    <citation type="submission" date="2006-02" db="EMBL/GenBank/DDBJ databases">
        <authorList>
            <person name="Murray A."/>
            <person name="Staley J."/>
            <person name="Ferriera S."/>
            <person name="Johnson J."/>
            <person name="Kravitz S."/>
            <person name="Halpern A."/>
            <person name="Remington K."/>
            <person name="Beeson K."/>
            <person name="Tran B."/>
            <person name="Rogers Y.-H."/>
            <person name="Friedman R."/>
            <person name="Venter J.C."/>
        </authorList>
    </citation>
    <scope>NUCLEOTIDE SEQUENCE [LARGE SCALE GENOMIC DNA]</scope>
    <source>
        <strain evidence="1 2">23-P</strain>
    </source>
</reference>
<comment type="caution">
    <text evidence="1">The sequence shown here is derived from an EMBL/GenBank/DDBJ whole genome shotgun (WGS) entry which is preliminary data.</text>
</comment>
<protein>
    <submittedName>
        <fullName evidence="1">Uncharacterized protein</fullName>
    </submittedName>
</protein>
<dbReference type="AlphaFoldDB" id="A4C285"/>
<gene>
    <name evidence="1" type="ORF">PI23P_00740</name>
</gene>
<dbReference type="EMBL" id="AAOG01000004">
    <property type="protein sequence ID" value="EAR11686.1"/>
    <property type="molecule type" value="Genomic_DNA"/>
</dbReference>
<dbReference type="HOGENOM" id="CLU_3404798_0_0_10"/>
<name>A4C285_9FLAO</name>
<dbReference type="Proteomes" id="UP000003053">
    <property type="component" value="Unassembled WGS sequence"/>
</dbReference>
<evidence type="ECO:0000313" key="1">
    <source>
        <dbReference type="EMBL" id="EAR11686.1"/>
    </source>
</evidence>